<comment type="similarity">
    <text evidence="1">Belongs to the CdaR family.</text>
</comment>
<feature type="region of interest" description="Disordered" evidence="2">
    <location>
        <begin position="1"/>
        <end position="23"/>
    </location>
</feature>
<evidence type="ECO:0000256" key="2">
    <source>
        <dbReference type="SAM" id="MobiDB-lite"/>
    </source>
</evidence>
<dbReference type="Pfam" id="PF13556">
    <property type="entry name" value="HTH_30"/>
    <property type="match status" value="1"/>
</dbReference>
<gene>
    <name evidence="6" type="ORF">ACFQKB_15790</name>
</gene>
<evidence type="ECO:0000313" key="6">
    <source>
        <dbReference type="EMBL" id="MFC6881230.1"/>
    </source>
</evidence>
<dbReference type="InterPro" id="IPR012292">
    <property type="entry name" value="Globin/Proto"/>
</dbReference>
<protein>
    <submittedName>
        <fullName evidence="6">PucR family transcriptional regulator</fullName>
    </submittedName>
</protein>
<proteinExistence type="inferred from homology"/>
<dbReference type="RefSeq" id="WP_160819294.1">
    <property type="nucleotide sequence ID" value="NZ_JBHSXE010000001.1"/>
</dbReference>
<dbReference type="Proteomes" id="UP001596380">
    <property type="component" value="Unassembled WGS sequence"/>
</dbReference>
<organism evidence="6 7">
    <name type="scientific">Actinomadura yumaensis</name>
    <dbReference type="NCBI Taxonomy" id="111807"/>
    <lineage>
        <taxon>Bacteria</taxon>
        <taxon>Bacillati</taxon>
        <taxon>Actinomycetota</taxon>
        <taxon>Actinomycetes</taxon>
        <taxon>Streptosporangiales</taxon>
        <taxon>Thermomonosporaceae</taxon>
        <taxon>Actinomadura</taxon>
    </lineage>
</organism>
<dbReference type="InterPro" id="IPR025751">
    <property type="entry name" value="RsbRD_N_dom"/>
</dbReference>
<dbReference type="Pfam" id="PF17853">
    <property type="entry name" value="GGDEF_2"/>
    <property type="match status" value="1"/>
</dbReference>
<name>A0ABW2CJ21_9ACTN</name>
<dbReference type="InterPro" id="IPR025736">
    <property type="entry name" value="PucR_C-HTH_dom"/>
</dbReference>
<dbReference type="InterPro" id="IPR042070">
    <property type="entry name" value="PucR_C-HTH_sf"/>
</dbReference>
<feature type="domain" description="PucR C-terminal helix-turn-helix" evidence="3">
    <location>
        <begin position="344"/>
        <end position="402"/>
    </location>
</feature>
<evidence type="ECO:0000256" key="1">
    <source>
        <dbReference type="ARBA" id="ARBA00006754"/>
    </source>
</evidence>
<evidence type="ECO:0000259" key="4">
    <source>
        <dbReference type="Pfam" id="PF14361"/>
    </source>
</evidence>
<feature type="domain" description="RsbT co-antagonist protein RsbRD N-terminal" evidence="4">
    <location>
        <begin position="38"/>
        <end position="176"/>
    </location>
</feature>
<evidence type="ECO:0000313" key="7">
    <source>
        <dbReference type="Proteomes" id="UP001596380"/>
    </source>
</evidence>
<accession>A0ABW2CJ21</accession>
<reference evidence="7" key="1">
    <citation type="journal article" date="2019" name="Int. J. Syst. Evol. Microbiol.">
        <title>The Global Catalogue of Microorganisms (GCM) 10K type strain sequencing project: providing services to taxonomists for standard genome sequencing and annotation.</title>
        <authorList>
            <consortium name="The Broad Institute Genomics Platform"/>
            <consortium name="The Broad Institute Genome Sequencing Center for Infectious Disease"/>
            <person name="Wu L."/>
            <person name="Ma J."/>
        </authorList>
    </citation>
    <scope>NUCLEOTIDE SEQUENCE [LARGE SCALE GENOMIC DNA]</scope>
    <source>
        <strain evidence="7">JCM 3369</strain>
    </source>
</reference>
<dbReference type="InterPro" id="IPR041522">
    <property type="entry name" value="CdaR_GGDEF"/>
</dbReference>
<dbReference type="Gene3D" id="1.10.10.2840">
    <property type="entry name" value="PucR C-terminal helix-turn-helix domain"/>
    <property type="match status" value="1"/>
</dbReference>
<comment type="caution">
    <text evidence="6">The sequence shown here is derived from an EMBL/GenBank/DDBJ whole genome shotgun (WGS) entry which is preliminary data.</text>
</comment>
<feature type="domain" description="CdaR GGDEF-like" evidence="5">
    <location>
        <begin position="194"/>
        <end position="293"/>
    </location>
</feature>
<dbReference type="PANTHER" id="PTHR33744:SF1">
    <property type="entry name" value="DNA-BINDING TRANSCRIPTIONAL ACTIVATOR ADER"/>
    <property type="match status" value="1"/>
</dbReference>
<dbReference type="Pfam" id="PF14361">
    <property type="entry name" value="RsbRD_N"/>
    <property type="match status" value="1"/>
</dbReference>
<dbReference type="InterPro" id="IPR051448">
    <property type="entry name" value="CdaR-like_regulators"/>
</dbReference>
<dbReference type="Gene3D" id="1.10.490.10">
    <property type="entry name" value="Globins"/>
    <property type="match status" value="1"/>
</dbReference>
<evidence type="ECO:0000259" key="3">
    <source>
        <dbReference type="Pfam" id="PF13556"/>
    </source>
</evidence>
<dbReference type="EMBL" id="JBHSXS010000007">
    <property type="protein sequence ID" value="MFC6881230.1"/>
    <property type="molecule type" value="Genomic_DNA"/>
</dbReference>
<keyword evidence="7" id="KW-1185">Reference proteome</keyword>
<dbReference type="PANTHER" id="PTHR33744">
    <property type="entry name" value="CARBOHYDRATE DIACID REGULATOR"/>
    <property type="match status" value="1"/>
</dbReference>
<evidence type="ECO:0000259" key="5">
    <source>
        <dbReference type="Pfam" id="PF17853"/>
    </source>
</evidence>
<sequence length="414" mass="44730">MPSAASAAVPPVPARGPSRDAPARLARSASGRLTSQVPELADRLVADVLAEDPSYVEFVPRDEFWESVRDSLEAGIEQMAQRARGERLDLSVAARIGRRRAEQGLPLESLLRCYRIGGRVVWEALIDVVSEDDPDALAVLLRYASTVWHTIELQSTVVADSYRRTESELLRRNAERVRALLDALLEGRGADGGLANAAAAALDLPEHGRYAVAVLRPPRRDPGLERPERIGGARFVWRMRTDTEVGVASLGDLDVAGVVEALRPYVAGEAGVSTVAEGLAGLGRARWLAEVALGTCRPGERRIVRLDDHLPAALVAAQPELAALLSAQVLGPLGGLDPGDREVLLDTLATWFDCEGSATRTAGLLYCHRNTVFNRLRRLEQLTSRSLHRPRDVVELALALDATHQSAPAPAAPR</sequence>